<dbReference type="EMBL" id="MSCH01000003">
    <property type="protein sequence ID" value="PQJ53402.1"/>
    <property type="molecule type" value="Genomic_DNA"/>
</dbReference>
<dbReference type="InterPro" id="IPR003583">
    <property type="entry name" value="Hlx-hairpin-Hlx_DNA-bd_motif"/>
</dbReference>
<feature type="domain" description="Helix-hairpin-helix DNA-binding motif class 1" evidence="2">
    <location>
        <begin position="81"/>
        <end position="100"/>
    </location>
</feature>
<keyword evidence="1" id="KW-0732">Signal</keyword>
<proteinExistence type="predicted"/>
<dbReference type="SUPFAM" id="SSF47781">
    <property type="entry name" value="RuvA domain 2-like"/>
    <property type="match status" value="1"/>
</dbReference>
<dbReference type="Proteomes" id="UP000239007">
    <property type="component" value="Unassembled WGS sequence"/>
</dbReference>
<dbReference type="AlphaFoldDB" id="A0A2S7UV59"/>
<dbReference type="SMART" id="SM00278">
    <property type="entry name" value="HhH1"/>
    <property type="match status" value="2"/>
</dbReference>
<dbReference type="GO" id="GO:0015627">
    <property type="term" value="C:type II protein secretion system complex"/>
    <property type="evidence" value="ECO:0007669"/>
    <property type="project" value="TreeGrafter"/>
</dbReference>
<feature type="signal peptide" evidence="1">
    <location>
        <begin position="1"/>
        <end position="23"/>
    </location>
</feature>
<dbReference type="NCBIfam" id="TIGR00426">
    <property type="entry name" value="competence protein ComEA helix-hairpin-helix repeat region"/>
    <property type="match status" value="1"/>
</dbReference>
<dbReference type="RefSeq" id="WP_219846458.1">
    <property type="nucleotide sequence ID" value="NZ_BMYG01000003.1"/>
</dbReference>
<accession>A0A2S7UV59</accession>
<dbReference type="GO" id="GO:0003677">
    <property type="term" value="F:DNA binding"/>
    <property type="evidence" value="ECO:0007669"/>
    <property type="project" value="InterPro"/>
</dbReference>
<comment type="caution">
    <text evidence="3">The sequence shown here is derived from an EMBL/GenBank/DDBJ whole genome shotgun (WGS) entry which is preliminary data.</text>
</comment>
<reference evidence="3 4" key="1">
    <citation type="submission" date="2016-12" db="EMBL/GenBank/DDBJ databases">
        <title>Diversity of luminous bacteria.</title>
        <authorList>
            <person name="Yoshizawa S."/>
            <person name="Kogure K."/>
        </authorList>
    </citation>
    <scope>NUCLEOTIDE SEQUENCE [LARGE SCALE GENOMIC DNA]</scope>
    <source>
        <strain evidence="3 4">SA4-48</strain>
    </source>
</reference>
<dbReference type="InterPro" id="IPR051675">
    <property type="entry name" value="Endo/Exo/Phosphatase_dom_1"/>
</dbReference>
<keyword evidence="4" id="KW-1185">Reference proteome</keyword>
<dbReference type="PANTHER" id="PTHR21180">
    <property type="entry name" value="ENDONUCLEASE/EXONUCLEASE/PHOSPHATASE FAMILY DOMAIN-CONTAINING PROTEIN 1"/>
    <property type="match status" value="1"/>
</dbReference>
<dbReference type="Pfam" id="PF12836">
    <property type="entry name" value="HHH_3"/>
    <property type="match status" value="1"/>
</dbReference>
<dbReference type="InterPro" id="IPR004509">
    <property type="entry name" value="Competence_ComEA_HhH"/>
</dbReference>
<evidence type="ECO:0000256" key="1">
    <source>
        <dbReference type="SAM" id="SignalP"/>
    </source>
</evidence>
<gene>
    <name evidence="3" type="ORF">BTO11_06755</name>
</gene>
<dbReference type="Gene3D" id="1.10.150.320">
    <property type="entry name" value="Photosystem II 12 kDa extrinsic protein"/>
    <property type="match status" value="1"/>
</dbReference>
<dbReference type="GO" id="GO:0015628">
    <property type="term" value="P:protein secretion by the type II secretion system"/>
    <property type="evidence" value="ECO:0007669"/>
    <property type="project" value="TreeGrafter"/>
</dbReference>
<dbReference type="InterPro" id="IPR010994">
    <property type="entry name" value="RuvA_2-like"/>
</dbReference>
<feature type="chain" id="PRO_5015561218" description="Helix-hairpin-helix DNA-binding motif class 1 domain-containing protein" evidence="1">
    <location>
        <begin position="24"/>
        <end position="104"/>
    </location>
</feature>
<evidence type="ECO:0000313" key="3">
    <source>
        <dbReference type="EMBL" id="PQJ53402.1"/>
    </source>
</evidence>
<dbReference type="GO" id="GO:0006281">
    <property type="term" value="P:DNA repair"/>
    <property type="evidence" value="ECO:0007669"/>
    <property type="project" value="InterPro"/>
</dbReference>
<name>A0A2S7UV59_9GAMM</name>
<dbReference type="PANTHER" id="PTHR21180:SF32">
    <property type="entry name" value="ENDONUCLEASE_EXONUCLEASE_PHOSPHATASE FAMILY DOMAIN-CONTAINING PROTEIN 1"/>
    <property type="match status" value="1"/>
</dbReference>
<sequence length="104" mass="11301">MNKMTFTLIIFTLLITCSVPSFAVELNEPYVAIDESMETQGKLNVNEAGVEELTKIKGLGPKKAQAIVSYINQNGKLTSLDELVNIKGIGTKLVAKLTPFLTAE</sequence>
<evidence type="ECO:0000313" key="4">
    <source>
        <dbReference type="Proteomes" id="UP000239007"/>
    </source>
</evidence>
<protein>
    <recommendedName>
        <fullName evidence="2">Helix-hairpin-helix DNA-binding motif class 1 domain-containing protein</fullName>
    </recommendedName>
</protein>
<feature type="domain" description="Helix-hairpin-helix DNA-binding motif class 1" evidence="2">
    <location>
        <begin position="51"/>
        <end position="70"/>
    </location>
</feature>
<evidence type="ECO:0000259" key="2">
    <source>
        <dbReference type="SMART" id="SM00278"/>
    </source>
</evidence>
<organism evidence="3 4">
    <name type="scientific">Psychrosphaera saromensis</name>
    <dbReference type="NCBI Taxonomy" id="716813"/>
    <lineage>
        <taxon>Bacteria</taxon>
        <taxon>Pseudomonadati</taxon>
        <taxon>Pseudomonadota</taxon>
        <taxon>Gammaproteobacteria</taxon>
        <taxon>Alteromonadales</taxon>
        <taxon>Pseudoalteromonadaceae</taxon>
        <taxon>Psychrosphaera</taxon>
    </lineage>
</organism>